<evidence type="ECO:0000256" key="1">
    <source>
        <dbReference type="ARBA" id="ARBA00004651"/>
    </source>
</evidence>
<evidence type="ECO:0000313" key="11">
    <source>
        <dbReference type="EMBL" id="MFL4468345.1"/>
    </source>
</evidence>
<dbReference type="Pfam" id="PF20154">
    <property type="entry name" value="LNT_N"/>
    <property type="match status" value="1"/>
</dbReference>
<proteinExistence type="inferred from homology"/>
<evidence type="ECO:0000256" key="6">
    <source>
        <dbReference type="ARBA" id="ARBA00022989"/>
    </source>
</evidence>
<name>A0ABW8UMJ1_9RHOB</name>
<dbReference type="GO" id="GO:0016746">
    <property type="term" value="F:acyltransferase activity"/>
    <property type="evidence" value="ECO:0007669"/>
    <property type="project" value="UniProtKB-KW"/>
</dbReference>
<dbReference type="InterPro" id="IPR036526">
    <property type="entry name" value="C-N_Hydrolase_sf"/>
</dbReference>
<evidence type="ECO:0000256" key="2">
    <source>
        <dbReference type="ARBA" id="ARBA00010065"/>
    </source>
</evidence>
<sequence length="505" mass="53952">MILLTARIAALPRWALMLLALALGGAGALAHDPFAIGPVIFVPLVAGFVLLGTASTVRQALLRGWALGAGYFALTLTWITEPFQVDAATTGWMAPFALILLALLLGSFWAGALALAQWAGGQAWIIALTWTSAEMLRAYIFTGFPWATPVQALIDVWAGQGLAWLGPHGLTLILMALIAAAMSVPRGKAVWAVPVIIIAAVGFVPVADRPVSDSGHTVRLIQPNAPQDEKWDPENIPTFVNRQIDFTAAAGTPDLIIWPETALPYLAENAQVVFDVIGEAARGVPVVLGIQRREDEDYFNSLIVLDEAGQIVQTYDKHHLVPFGEYMPAEWLFRHINVGGLAERAEGGYAAGPGPQLLDFGAMGTALPLICYEAVFAHDVGRAPERPAFLMQLTNDAWFGVRSGPQQHFAQARMRAIEQGLPMVRAANTGISAVIDPKGRVTASLGLNVAGYLDAALPAPGAVTLYARTGDVPWALALLLGLMVTVLRRARARRALGIDERKPGA</sequence>
<feature type="transmembrane region" description="Helical" evidence="9">
    <location>
        <begin position="123"/>
        <end position="142"/>
    </location>
</feature>
<dbReference type="Pfam" id="PF00795">
    <property type="entry name" value="CN_hydrolase"/>
    <property type="match status" value="1"/>
</dbReference>
<dbReference type="CDD" id="cd07571">
    <property type="entry name" value="ALP_N-acyl_transferase"/>
    <property type="match status" value="1"/>
</dbReference>
<keyword evidence="7 9" id="KW-0472">Membrane</keyword>
<comment type="caution">
    <text evidence="11">The sequence shown here is derived from an EMBL/GenBank/DDBJ whole genome shotgun (WGS) entry which is preliminary data.</text>
</comment>
<organism evidence="11 12">
    <name type="scientific">Tateyamaria armeniaca</name>
    <dbReference type="NCBI Taxonomy" id="2518930"/>
    <lineage>
        <taxon>Bacteria</taxon>
        <taxon>Pseudomonadati</taxon>
        <taxon>Pseudomonadota</taxon>
        <taxon>Alphaproteobacteria</taxon>
        <taxon>Rhodobacterales</taxon>
        <taxon>Roseobacteraceae</taxon>
        <taxon>Tateyamaria</taxon>
    </lineage>
</organism>
<keyword evidence="3 9" id="KW-1003">Cell membrane</keyword>
<keyword evidence="4 9" id="KW-0808">Transferase</keyword>
<keyword evidence="12" id="KW-1185">Reference proteome</keyword>
<comment type="similarity">
    <text evidence="2 9">Belongs to the CN hydrolase family. Apolipoprotein N-acyltransferase subfamily.</text>
</comment>
<dbReference type="InterPro" id="IPR003010">
    <property type="entry name" value="C-N_Hydrolase"/>
</dbReference>
<comment type="pathway">
    <text evidence="9">Protein modification; lipoprotein biosynthesis (N-acyl transfer).</text>
</comment>
<protein>
    <recommendedName>
        <fullName evidence="9">Apolipoprotein N-acyltransferase</fullName>
        <shortName evidence="9">ALP N-acyltransferase</shortName>
        <ecNumber evidence="9">2.3.1.269</ecNumber>
    </recommendedName>
</protein>
<dbReference type="PROSITE" id="PS50263">
    <property type="entry name" value="CN_HYDROLASE"/>
    <property type="match status" value="1"/>
</dbReference>
<dbReference type="NCBIfam" id="TIGR00546">
    <property type="entry name" value="lnt"/>
    <property type="match status" value="1"/>
</dbReference>
<comment type="subcellular location">
    <subcellularLocation>
        <location evidence="1 9">Cell membrane</location>
        <topology evidence="1 9">Multi-pass membrane protein</topology>
    </subcellularLocation>
</comment>
<evidence type="ECO:0000256" key="8">
    <source>
        <dbReference type="ARBA" id="ARBA00023315"/>
    </source>
</evidence>
<dbReference type="HAMAP" id="MF_01148">
    <property type="entry name" value="Lnt"/>
    <property type="match status" value="1"/>
</dbReference>
<dbReference type="RefSeq" id="WP_407590099.1">
    <property type="nucleotide sequence ID" value="NZ_JBHDIY010000002.1"/>
</dbReference>
<feature type="transmembrane region" description="Helical" evidence="9">
    <location>
        <begin position="92"/>
        <end position="116"/>
    </location>
</feature>
<feature type="transmembrane region" description="Helical" evidence="9">
    <location>
        <begin position="40"/>
        <end position="57"/>
    </location>
</feature>
<dbReference type="EMBL" id="JBHDIY010000002">
    <property type="protein sequence ID" value="MFL4468345.1"/>
    <property type="molecule type" value="Genomic_DNA"/>
</dbReference>
<dbReference type="PANTHER" id="PTHR38686:SF1">
    <property type="entry name" value="APOLIPOPROTEIN N-ACYLTRANSFERASE"/>
    <property type="match status" value="1"/>
</dbReference>
<evidence type="ECO:0000256" key="7">
    <source>
        <dbReference type="ARBA" id="ARBA00023136"/>
    </source>
</evidence>
<reference evidence="11 12" key="1">
    <citation type="submission" date="2024-08" db="EMBL/GenBank/DDBJ databases">
        <title>Tateyamaria sp. nov., isolated from marine algae.</title>
        <authorList>
            <person name="Choi B.J."/>
            <person name="Kim J.M."/>
            <person name="Lee J.K."/>
            <person name="Choi D.G."/>
            <person name="Bayburt H."/>
            <person name="Baek J.H."/>
            <person name="Han D.M."/>
            <person name="Jeon C.O."/>
        </authorList>
    </citation>
    <scope>NUCLEOTIDE SEQUENCE [LARGE SCALE GENOMIC DNA]</scope>
    <source>
        <strain evidence="11 12">KMU-156</strain>
    </source>
</reference>
<dbReference type="Gene3D" id="3.60.110.10">
    <property type="entry name" value="Carbon-nitrogen hydrolase"/>
    <property type="match status" value="1"/>
</dbReference>
<gene>
    <name evidence="9 11" type="primary">lnt</name>
    <name evidence="11" type="ORF">ACERZ8_00105</name>
</gene>
<feature type="transmembrane region" description="Helical" evidence="9">
    <location>
        <begin position="189"/>
        <end position="207"/>
    </location>
</feature>
<keyword evidence="5 9" id="KW-0812">Transmembrane</keyword>
<dbReference type="InterPro" id="IPR004563">
    <property type="entry name" value="Apolipo_AcylTrfase"/>
</dbReference>
<evidence type="ECO:0000313" key="12">
    <source>
        <dbReference type="Proteomes" id="UP001627408"/>
    </source>
</evidence>
<accession>A0ABW8UMJ1</accession>
<dbReference type="SUPFAM" id="SSF56317">
    <property type="entry name" value="Carbon-nitrogen hydrolase"/>
    <property type="match status" value="1"/>
</dbReference>
<evidence type="ECO:0000256" key="5">
    <source>
        <dbReference type="ARBA" id="ARBA00022692"/>
    </source>
</evidence>
<feature type="domain" description="CN hydrolase" evidence="10">
    <location>
        <begin position="221"/>
        <end position="459"/>
    </location>
</feature>
<feature type="transmembrane region" description="Helical" evidence="9">
    <location>
        <begin position="64"/>
        <end position="80"/>
    </location>
</feature>
<evidence type="ECO:0000256" key="3">
    <source>
        <dbReference type="ARBA" id="ARBA00022475"/>
    </source>
</evidence>
<feature type="transmembrane region" description="Helical" evidence="9">
    <location>
        <begin position="162"/>
        <end position="182"/>
    </location>
</feature>
<comment type="catalytic activity">
    <reaction evidence="9">
        <text>N-terminal S-1,2-diacyl-sn-glyceryl-L-cysteinyl-[lipoprotein] + a glycerophospholipid = N-acyl-S-1,2-diacyl-sn-glyceryl-L-cysteinyl-[lipoprotein] + a 2-acyl-sn-glycero-3-phospholipid + H(+)</text>
        <dbReference type="Rhea" id="RHEA:48228"/>
        <dbReference type="Rhea" id="RHEA-COMP:14681"/>
        <dbReference type="Rhea" id="RHEA-COMP:14684"/>
        <dbReference type="ChEBI" id="CHEBI:15378"/>
        <dbReference type="ChEBI" id="CHEBI:136912"/>
        <dbReference type="ChEBI" id="CHEBI:140656"/>
        <dbReference type="ChEBI" id="CHEBI:140657"/>
        <dbReference type="ChEBI" id="CHEBI:140660"/>
        <dbReference type="EC" id="2.3.1.269"/>
    </reaction>
</comment>
<evidence type="ECO:0000259" key="10">
    <source>
        <dbReference type="PROSITE" id="PS50263"/>
    </source>
</evidence>
<dbReference type="Proteomes" id="UP001627408">
    <property type="component" value="Unassembled WGS sequence"/>
</dbReference>
<dbReference type="EC" id="2.3.1.269" evidence="9"/>
<comment type="function">
    <text evidence="9">Catalyzes the phospholipid dependent N-acylation of the N-terminal cysteine of apolipoprotein, the last step in lipoprotein maturation.</text>
</comment>
<dbReference type="InterPro" id="IPR045378">
    <property type="entry name" value="LNT_N"/>
</dbReference>
<evidence type="ECO:0000256" key="9">
    <source>
        <dbReference type="HAMAP-Rule" id="MF_01148"/>
    </source>
</evidence>
<keyword evidence="6 9" id="KW-1133">Transmembrane helix</keyword>
<evidence type="ECO:0000256" key="4">
    <source>
        <dbReference type="ARBA" id="ARBA00022679"/>
    </source>
</evidence>
<dbReference type="PANTHER" id="PTHR38686">
    <property type="entry name" value="APOLIPOPROTEIN N-ACYLTRANSFERASE"/>
    <property type="match status" value="1"/>
</dbReference>
<keyword evidence="8 9" id="KW-0012">Acyltransferase</keyword>